<dbReference type="Proteomes" id="UP000663827">
    <property type="component" value="Unassembled WGS sequence"/>
</dbReference>
<comment type="caution">
    <text evidence="4">The sequence shown here is derived from an EMBL/GenBank/DDBJ whole genome shotgun (WGS) entry which is preliminary data.</text>
</comment>
<reference evidence="4" key="1">
    <citation type="submission" date="2021-01" db="EMBL/GenBank/DDBJ databases">
        <authorList>
            <person name="Kaushik A."/>
        </authorList>
    </citation>
    <scope>NUCLEOTIDE SEQUENCE</scope>
    <source>
        <strain evidence="5">AG5</strain>
        <strain evidence="4">Type strain: AG8-Rh-89/</strain>
    </source>
</reference>
<dbReference type="EMBL" id="CAJNJQ010006534">
    <property type="protein sequence ID" value="CAE7230834.1"/>
    <property type="molecule type" value="Genomic_DNA"/>
</dbReference>
<accession>A0A8H3DFW2</accession>
<dbReference type="EMBL" id="CAJMWZ010006531">
    <property type="protein sequence ID" value="CAE6523937.1"/>
    <property type="molecule type" value="Genomic_DNA"/>
</dbReference>
<dbReference type="PROSITE" id="PS50089">
    <property type="entry name" value="ZF_RING_2"/>
    <property type="match status" value="1"/>
</dbReference>
<dbReference type="GO" id="GO:0008270">
    <property type="term" value="F:zinc ion binding"/>
    <property type="evidence" value="ECO:0007669"/>
    <property type="project" value="UniProtKB-KW"/>
</dbReference>
<evidence type="ECO:0000313" key="6">
    <source>
        <dbReference type="Proteomes" id="UP000663850"/>
    </source>
</evidence>
<keyword evidence="1" id="KW-0479">Metal-binding</keyword>
<dbReference type="InterPro" id="IPR013083">
    <property type="entry name" value="Znf_RING/FYVE/PHD"/>
</dbReference>
<keyword evidence="1" id="KW-0862">Zinc</keyword>
<sequence length="204" mass="22980">MSAKITVRDNVTYLDHTPEELPPLQGNTIQNQTSAPSIDHLKRVFSGKPPSKLDGVQPEDVEDYYGQFYCPICHIWHTSGNSRAVRHCGHVVCVMCWDGWADTSGTGPAHNRLTSCPICRIQVSQSETREVDFRATRFNCDSKVVKRLAETIETLKKENKDLRKAFDELQDAVGVLERQLESFARMEEELVDLEAGIEGMAIDD</sequence>
<feature type="domain" description="RING-type" evidence="3">
    <location>
        <begin position="70"/>
        <end position="120"/>
    </location>
</feature>
<dbReference type="InterPro" id="IPR001841">
    <property type="entry name" value="Znf_RING"/>
</dbReference>
<dbReference type="SUPFAM" id="SSF57850">
    <property type="entry name" value="RING/U-box"/>
    <property type="match status" value="1"/>
</dbReference>
<evidence type="ECO:0000313" key="5">
    <source>
        <dbReference type="EMBL" id="CAE7230834.1"/>
    </source>
</evidence>
<dbReference type="Proteomes" id="UP000663850">
    <property type="component" value="Unassembled WGS sequence"/>
</dbReference>
<organism evidence="4 6">
    <name type="scientific">Rhizoctonia solani</name>
    <dbReference type="NCBI Taxonomy" id="456999"/>
    <lineage>
        <taxon>Eukaryota</taxon>
        <taxon>Fungi</taxon>
        <taxon>Dikarya</taxon>
        <taxon>Basidiomycota</taxon>
        <taxon>Agaricomycotina</taxon>
        <taxon>Agaricomycetes</taxon>
        <taxon>Cantharellales</taxon>
        <taxon>Ceratobasidiaceae</taxon>
        <taxon>Rhizoctonia</taxon>
    </lineage>
</organism>
<dbReference type="AlphaFoldDB" id="A0A8H3DFW2"/>
<evidence type="ECO:0000259" key="3">
    <source>
        <dbReference type="PROSITE" id="PS50089"/>
    </source>
</evidence>
<name>A0A8H3DFW2_9AGAM</name>
<keyword evidence="1" id="KW-0863">Zinc-finger</keyword>
<dbReference type="Gene3D" id="3.30.40.10">
    <property type="entry name" value="Zinc/RING finger domain, C3HC4 (zinc finger)"/>
    <property type="match status" value="1"/>
</dbReference>
<keyword evidence="2" id="KW-0175">Coiled coil</keyword>
<evidence type="ECO:0000256" key="1">
    <source>
        <dbReference type="PROSITE-ProRule" id="PRU00175"/>
    </source>
</evidence>
<feature type="coiled-coil region" evidence="2">
    <location>
        <begin position="145"/>
        <end position="196"/>
    </location>
</feature>
<proteinExistence type="predicted"/>
<gene>
    <name evidence="4" type="ORF">RDB_LOCUS121776</name>
    <name evidence="5" type="ORF">RDB_LOCUS185640</name>
</gene>
<evidence type="ECO:0000313" key="4">
    <source>
        <dbReference type="EMBL" id="CAE6523937.1"/>
    </source>
</evidence>
<protein>
    <recommendedName>
        <fullName evidence="3">RING-type domain-containing protein</fullName>
    </recommendedName>
</protein>
<evidence type="ECO:0000256" key="2">
    <source>
        <dbReference type="SAM" id="Coils"/>
    </source>
</evidence>